<proteinExistence type="inferred from homology"/>
<evidence type="ECO:0000256" key="2">
    <source>
        <dbReference type="ARBA" id="ARBA00022438"/>
    </source>
</evidence>
<evidence type="ECO:0000313" key="6">
    <source>
        <dbReference type="EMBL" id="EPR77988.1"/>
    </source>
</evidence>
<comment type="similarity">
    <text evidence="1">Belongs to the peptidase M17 family.</text>
</comment>
<dbReference type="OMA" id="GRPCAML"/>
<evidence type="ECO:0000256" key="4">
    <source>
        <dbReference type="ARBA" id="ARBA00022801"/>
    </source>
</evidence>
<dbReference type="InParanoid" id="S7XPV2"/>
<dbReference type="GO" id="GO:0006508">
    <property type="term" value="P:proteolysis"/>
    <property type="evidence" value="ECO:0007669"/>
    <property type="project" value="UniProtKB-KW"/>
</dbReference>
<sequence length="479" mass="53413">MLLDWRRIFSNDKKEGPTALVVPYKCDKREYILLDSLNDKEKIIEFLKETNCTGKPGENRIFPLKGDQYDYIALFAINDEEDSVECSVLEGAAKLYSCLKDYGVKNVKISEGIYSDMVIRGLMLKGFKYDFLKKEKEDPLVILSGATDKFNDDIEKTKAQLFSIFLQETPANYLTPTLFCEYAREYLKDNQNIKINAYDEEFMKEKGMNMLLSVGQGSIQPSKLLVIEYKGKNTEEFDVGLVGKGVTFDSGGISLKPSLGMKDMKKDMGGASVVLSSIGYTAMKKESINVVCVIPLVENLPSDKATKPGDVFKAMNGKTVDVTNTDAEGRLILGDALCFAQEIYNPKYLMDFATLTGAIIVALGSTYSGVFSNSNELFEKIQKASDISKDEIWRMPLDNLTRRKLKGDASDLLNHIKFGSGSVLAAVFLEEFVKKETKWAHFDIAGMMEGPQLSGVYGDYAQGRPTVLLCELMSLLSKE</sequence>
<dbReference type="Gene3D" id="3.40.220.10">
    <property type="entry name" value="Leucine Aminopeptidase, subunit E, domain 1"/>
    <property type="match status" value="1"/>
</dbReference>
<keyword evidence="4" id="KW-0378">Hydrolase</keyword>
<dbReference type="PANTHER" id="PTHR11963:SF23">
    <property type="entry name" value="CYTOSOL AMINOPEPTIDASE"/>
    <property type="match status" value="1"/>
</dbReference>
<keyword evidence="2 6" id="KW-0031">Aminopeptidase</keyword>
<dbReference type="CDD" id="cd00433">
    <property type="entry name" value="Peptidase_M17"/>
    <property type="match status" value="1"/>
</dbReference>
<protein>
    <submittedName>
        <fullName evidence="6">Cytosol aminopeptidase</fullName>
    </submittedName>
</protein>
<dbReference type="SUPFAM" id="SSF52949">
    <property type="entry name" value="Macro domain-like"/>
    <property type="match status" value="1"/>
</dbReference>
<dbReference type="PRINTS" id="PR00481">
    <property type="entry name" value="LAMNOPPTDASE"/>
</dbReference>
<dbReference type="AlphaFoldDB" id="S7XPV2"/>
<organism evidence="6 7">
    <name type="scientific">Spraguea lophii (strain 42_110)</name>
    <name type="common">Microsporidian parasite</name>
    <dbReference type="NCBI Taxonomy" id="1358809"/>
    <lineage>
        <taxon>Eukaryota</taxon>
        <taxon>Fungi</taxon>
        <taxon>Fungi incertae sedis</taxon>
        <taxon>Microsporidia</taxon>
        <taxon>Spragueidae</taxon>
        <taxon>Spraguea</taxon>
    </lineage>
</organism>
<dbReference type="EMBL" id="ATCN01001100">
    <property type="protein sequence ID" value="EPR77988.1"/>
    <property type="molecule type" value="Genomic_DNA"/>
</dbReference>
<dbReference type="PROSITE" id="PS00631">
    <property type="entry name" value="CYTOSOL_AP"/>
    <property type="match status" value="1"/>
</dbReference>
<keyword evidence="3" id="KW-0645">Protease</keyword>
<dbReference type="InterPro" id="IPR011356">
    <property type="entry name" value="Leucine_aapep/pepB"/>
</dbReference>
<reference evidence="7" key="1">
    <citation type="journal article" date="2013" name="PLoS Genet.">
        <title>The genome of Spraguea lophii and the basis of host-microsporidian interactions.</title>
        <authorList>
            <person name="Campbell S.E."/>
            <person name="Williams T.A."/>
            <person name="Yousuf A."/>
            <person name="Soanes D.M."/>
            <person name="Paszkiewicz K.H."/>
            <person name="Williams B.A.P."/>
        </authorList>
    </citation>
    <scope>NUCLEOTIDE SEQUENCE [LARGE SCALE GENOMIC DNA]</scope>
    <source>
        <strain evidence="7">42_110</strain>
    </source>
</reference>
<dbReference type="InterPro" id="IPR043472">
    <property type="entry name" value="Macro_dom-like"/>
</dbReference>
<dbReference type="FunCoup" id="S7XPV2">
    <property type="interactions" value="106"/>
</dbReference>
<dbReference type="HOGENOM" id="CLU_013734_0_1_1"/>
<evidence type="ECO:0000313" key="7">
    <source>
        <dbReference type="Proteomes" id="UP000014978"/>
    </source>
</evidence>
<dbReference type="OrthoDB" id="412814at2759"/>
<dbReference type="SUPFAM" id="SSF53187">
    <property type="entry name" value="Zn-dependent exopeptidases"/>
    <property type="match status" value="1"/>
</dbReference>
<comment type="caution">
    <text evidence="6">The sequence shown here is derived from an EMBL/GenBank/DDBJ whole genome shotgun (WGS) entry which is preliminary data.</text>
</comment>
<evidence type="ECO:0000256" key="1">
    <source>
        <dbReference type="ARBA" id="ARBA00009528"/>
    </source>
</evidence>
<accession>S7XPV2</accession>
<evidence type="ECO:0000259" key="5">
    <source>
        <dbReference type="PROSITE" id="PS00631"/>
    </source>
</evidence>
<dbReference type="Proteomes" id="UP000014978">
    <property type="component" value="Unassembled WGS sequence"/>
</dbReference>
<name>S7XPV2_SPRLO</name>
<dbReference type="GO" id="GO:0070006">
    <property type="term" value="F:metalloaminopeptidase activity"/>
    <property type="evidence" value="ECO:0007669"/>
    <property type="project" value="InterPro"/>
</dbReference>
<dbReference type="Gene3D" id="3.40.630.10">
    <property type="entry name" value="Zn peptidases"/>
    <property type="match status" value="1"/>
</dbReference>
<dbReference type="VEuPathDB" id="MicrosporidiaDB:SLOPH_255"/>
<dbReference type="PANTHER" id="PTHR11963">
    <property type="entry name" value="LEUCINE AMINOPEPTIDASE-RELATED"/>
    <property type="match status" value="1"/>
</dbReference>
<gene>
    <name evidence="6" type="ORF">SLOPH_255</name>
</gene>
<dbReference type="Pfam" id="PF00883">
    <property type="entry name" value="Peptidase_M17"/>
    <property type="match status" value="1"/>
</dbReference>
<evidence type="ECO:0000256" key="3">
    <source>
        <dbReference type="ARBA" id="ARBA00022670"/>
    </source>
</evidence>
<feature type="domain" description="Cytosol aminopeptidase" evidence="5">
    <location>
        <begin position="324"/>
        <end position="331"/>
    </location>
</feature>
<dbReference type="GO" id="GO:0030145">
    <property type="term" value="F:manganese ion binding"/>
    <property type="evidence" value="ECO:0007669"/>
    <property type="project" value="InterPro"/>
</dbReference>
<dbReference type="GO" id="GO:0005737">
    <property type="term" value="C:cytoplasm"/>
    <property type="evidence" value="ECO:0007669"/>
    <property type="project" value="InterPro"/>
</dbReference>
<keyword evidence="7" id="KW-1185">Reference proteome</keyword>
<dbReference type="InterPro" id="IPR000819">
    <property type="entry name" value="Peptidase_M17_C"/>
</dbReference>
<dbReference type="STRING" id="1358809.S7XPV2"/>